<accession>A0ABZ1SE36</accession>
<evidence type="ECO:0000313" key="3">
    <source>
        <dbReference type="Proteomes" id="UP001432190"/>
    </source>
</evidence>
<dbReference type="PANTHER" id="PTHR35010">
    <property type="entry name" value="BLL4672 PROTEIN-RELATED"/>
    <property type="match status" value="1"/>
</dbReference>
<organism evidence="2 3">
    <name type="scientific">Micromonospora globbae</name>
    <dbReference type="NCBI Taxonomy" id="1894969"/>
    <lineage>
        <taxon>Bacteria</taxon>
        <taxon>Bacillati</taxon>
        <taxon>Actinomycetota</taxon>
        <taxon>Actinomycetes</taxon>
        <taxon>Micromonosporales</taxon>
        <taxon>Micromonosporaceae</taxon>
        <taxon>Micromonospora</taxon>
    </lineage>
</organism>
<feature type="domain" description="HTH cro/C1-type" evidence="1">
    <location>
        <begin position="14"/>
        <end position="68"/>
    </location>
</feature>
<dbReference type="Proteomes" id="UP001432190">
    <property type="component" value="Chromosome"/>
</dbReference>
<dbReference type="SUPFAM" id="SSF47413">
    <property type="entry name" value="lambda repressor-like DNA-binding domains"/>
    <property type="match status" value="1"/>
</dbReference>
<reference evidence="2" key="1">
    <citation type="submission" date="2022-10" db="EMBL/GenBank/DDBJ databases">
        <title>The complete genomes of actinobacterial strains from the NBC collection.</title>
        <authorList>
            <person name="Joergensen T.S."/>
            <person name="Alvarez Arevalo M."/>
            <person name="Sterndorff E.B."/>
            <person name="Faurdal D."/>
            <person name="Vuksanovic O."/>
            <person name="Mourched A.-S."/>
            <person name="Charusanti P."/>
            <person name="Shaw S."/>
            <person name="Blin K."/>
            <person name="Weber T."/>
        </authorList>
    </citation>
    <scope>NUCLEOTIDE SEQUENCE</scope>
    <source>
        <strain evidence="2">NBC_00256</strain>
    </source>
</reference>
<protein>
    <submittedName>
        <fullName evidence="2">Helix-turn-helix transcriptional regulator</fullName>
    </submittedName>
</protein>
<dbReference type="InterPro" id="IPR041413">
    <property type="entry name" value="MLTR_LBD"/>
</dbReference>
<name>A0ABZ1SE36_9ACTN</name>
<gene>
    <name evidence="2" type="ORF">OG994_11405</name>
</gene>
<proteinExistence type="predicted"/>
<evidence type="ECO:0000313" key="2">
    <source>
        <dbReference type="EMBL" id="WUP52079.1"/>
    </source>
</evidence>
<keyword evidence="3" id="KW-1185">Reference proteome</keyword>
<dbReference type="RefSeq" id="WP_328853148.1">
    <property type="nucleotide sequence ID" value="NZ_CP108084.1"/>
</dbReference>
<dbReference type="EMBL" id="CP108084">
    <property type="protein sequence ID" value="WUP52079.1"/>
    <property type="molecule type" value="Genomic_DNA"/>
</dbReference>
<dbReference type="PROSITE" id="PS50943">
    <property type="entry name" value="HTH_CROC1"/>
    <property type="match status" value="1"/>
</dbReference>
<dbReference type="SMART" id="SM00530">
    <property type="entry name" value="HTH_XRE"/>
    <property type="match status" value="1"/>
</dbReference>
<sequence>MITESTKGGIADALRRWRTHRRVSQLELAVRASTTQRHVSFIESGRSTPGRAMIIRLAESLEVPIRERNELLLAAGFAPAYPHTDLDDPRLAPVRTALDRVLHGHLPYPAVIVDRYGDLVSANAGFHMITRGVDSDLLAPPTSVPRVLLHPRGLAPRIVNLDEWAWHIIDRVQAESLRNPSDRLRRLAAELVDVAPPRPRQLPSHHLGFAVPLQLRTSEPDNRQLRLITTLTHFGTATDVTIAELRLEAFLPADEATSAALTELVTW</sequence>
<dbReference type="Gene3D" id="1.10.260.40">
    <property type="entry name" value="lambda repressor-like DNA-binding domains"/>
    <property type="match status" value="1"/>
</dbReference>
<dbReference type="InterPro" id="IPR010982">
    <property type="entry name" value="Lambda_DNA-bd_dom_sf"/>
</dbReference>
<dbReference type="CDD" id="cd00093">
    <property type="entry name" value="HTH_XRE"/>
    <property type="match status" value="1"/>
</dbReference>
<dbReference type="PANTHER" id="PTHR35010:SF4">
    <property type="entry name" value="BLL5781 PROTEIN"/>
    <property type="match status" value="1"/>
</dbReference>
<dbReference type="Pfam" id="PF17765">
    <property type="entry name" value="MLTR_LBD"/>
    <property type="match status" value="1"/>
</dbReference>
<dbReference type="InterPro" id="IPR001387">
    <property type="entry name" value="Cro/C1-type_HTH"/>
</dbReference>
<dbReference type="Gene3D" id="3.30.450.180">
    <property type="match status" value="1"/>
</dbReference>
<dbReference type="Pfam" id="PF01381">
    <property type="entry name" value="HTH_3"/>
    <property type="match status" value="1"/>
</dbReference>
<evidence type="ECO:0000259" key="1">
    <source>
        <dbReference type="PROSITE" id="PS50943"/>
    </source>
</evidence>